<feature type="region of interest" description="Disordered" evidence="1">
    <location>
        <begin position="1074"/>
        <end position="1105"/>
    </location>
</feature>
<dbReference type="GO" id="GO:0042157">
    <property type="term" value="P:lipoprotein metabolic process"/>
    <property type="evidence" value="ECO:0007669"/>
    <property type="project" value="InterPro"/>
</dbReference>
<sequence>MSALDKAKALGKSRLESSRREVLDDFATIIADKSQKEYEENSEFRKAVRENMTLTNNLIEQLINHVGNLSTAITVTPTVIETSQQLREISLKNTIMNRMESIKLSQDDRTTALEKLIKANTEKSNHDQDILRKRISSLGNRLNLHEKIISDEINSKFDDLGSCFEALRSEMNDIRTIDEKIGLIRGQLVEMKSSIVTDTIAIKESSSKLNEINSDIKQSINNQISKVQDIFNNATSEFKEHISTARTTTTTAVDGLDSKLEQHLAGLKTDSNILIKCLETVLTNHLSVLDKTSDGLVETLEKKLSDHVITTENKMNELVSGLDSKLNGHLGDLRDDNRMSFGRAEKKLDSCVATVNKKLQSSISTLSDETNTLVACVDGKTSTLLEGLNGENQTHLANIKIELKDHVSTLEDMLHGCLTSMNTKANTLIEEIDSKLATRFIEITTNSESLVQNIDIKLGNQVSKMEGLRNETVKQLDTRLSTHITELRNCSEESSSNFSMQLTRELEDYKITNNSLIETLNEKAAGLMLYVDANVSTLVNNLDTKLTGHIATLDNRCVFFGRTFDTKFTNQIWKFNTTTNKLINGIDEKLDDHLANVSTYSNSFSVNLDKKLVNHVNALESQKQTMFNEFDDKLQTHLSNLHTHTHNFIGNMDDKLTTSFSNLDKNANTIVTELKAKLINHLLELEKSTNDAVNGAQVKTVKILDDAKLRLNEQNSRVEEVSSALIETTTKTNASVSEAFTYLSDLRDEVVKTREQLSHLATTTSEVIETTKGEMNLTAESFTRAINHGNDVIQDGFSKVVSGYTEMTSLLNGMREEFNAKITRVDEATQALIKLNSDNTARYDTSSSRLEAGLLSFTAFYTKAQLHLVADILRFTTTTDNLIRSNEIIIAFNEGFEIKLCEKLNESIAGIVISFGMVLENKILASTKAVEVDFSRAIREVNKFGKNLSRDINRVTGDVTVYIDEHYQVFKEEQQKDRERCLSFFQDMETWGSLEGQDRIHGVNTIMDTLKAGFSTGVKKFEDRLTDIYRLIEKISNDGGGSQSMEEISKGIFERMMKFHSDILKSGNISVRETNQEDEGIHDERPSVMSRDADHDDEDVPEEEVDGLEDILHVSNRRREMVQEDVRMASEDADFPGSPMHSPRNSIEPERLAPVIIDIGYAWSKKSGKPRLQSIPGNLPQSVKDLIMEKDKIMTVAISHRKKNQKKNVDGPVHCWRSQVQNLGEGWEDPDKECRNCVNARENGEEDVVCFIFDTLKVIKVFTSL</sequence>
<dbReference type="InterPro" id="IPR000074">
    <property type="entry name" value="ApoA_E"/>
</dbReference>
<name>A0A4Z1ESA9_9HELO</name>
<dbReference type="AlphaFoldDB" id="A0A4Z1ESA9"/>
<dbReference type="Gene3D" id="1.20.5.1230">
    <property type="entry name" value="Apolipoprotein A-I"/>
    <property type="match status" value="1"/>
</dbReference>
<feature type="compositionally biased region" description="Acidic residues" evidence="1">
    <location>
        <begin position="1095"/>
        <end position="1105"/>
    </location>
</feature>
<dbReference type="SUPFAM" id="SSF58113">
    <property type="entry name" value="Apolipoprotein A-I"/>
    <property type="match status" value="3"/>
</dbReference>
<feature type="compositionally biased region" description="Basic and acidic residues" evidence="1">
    <location>
        <begin position="1082"/>
        <end position="1094"/>
    </location>
</feature>
<reference evidence="2 3" key="1">
    <citation type="submission" date="2017-12" db="EMBL/GenBank/DDBJ databases">
        <title>Comparative genomics of Botrytis spp.</title>
        <authorList>
            <person name="Valero-Jimenez C.A."/>
            <person name="Tapia P."/>
            <person name="Veloso J."/>
            <person name="Silva-Moreno E."/>
            <person name="Staats M."/>
            <person name="Valdes J.H."/>
            <person name="Van Kan J.A.L."/>
        </authorList>
    </citation>
    <scope>NUCLEOTIDE SEQUENCE [LARGE SCALE GENOMIC DNA]</scope>
    <source>
        <strain evidence="2 3">Bt9001</strain>
    </source>
</reference>
<organism evidence="2 3">
    <name type="scientific">Botrytis tulipae</name>
    <dbReference type="NCBI Taxonomy" id="87230"/>
    <lineage>
        <taxon>Eukaryota</taxon>
        <taxon>Fungi</taxon>
        <taxon>Dikarya</taxon>
        <taxon>Ascomycota</taxon>
        <taxon>Pezizomycotina</taxon>
        <taxon>Leotiomycetes</taxon>
        <taxon>Helotiales</taxon>
        <taxon>Sclerotiniaceae</taxon>
        <taxon>Botrytis</taxon>
    </lineage>
</organism>
<dbReference type="EMBL" id="PQXH01000071">
    <property type="protein sequence ID" value="TGO13363.1"/>
    <property type="molecule type" value="Genomic_DNA"/>
</dbReference>
<dbReference type="GO" id="GO:0008289">
    <property type="term" value="F:lipid binding"/>
    <property type="evidence" value="ECO:0007669"/>
    <property type="project" value="InterPro"/>
</dbReference>
<evidence type="ECO:0000313" key="2">
    <source>
        <dbReference type="EMBL" id="TGO13363.1"/>
    </source>
</evidence>
<dbReference type="GO" id="GO:0006869">
    <property type="term" value="P:lipid transport"/>
    <property type="evidence" value="ECO:0007669"/>
    <property type="project" value="InterPro"/>
</dbReference>
<evidence type="ECO:0000313" key="3">
    <source>
        <dbReference type="Proteomes" id="UP000297777"/>
    </source>
</evidence>
<keyword evidence="3" id="KW-1185">Reference proteome</keyword>
<dbReference type="OrthoDB" id="10690229at2759"/>
<protein>
    <submittedName>
        <fullName evidence="2">Uncharacterized protein</fullName>
    </submittedName>
</protein>
<dbReference type="Pfam" id="PF01442">
    <property type="entry name" value="Apolipoprotein"/>
    <property type="match status" value="2"/>
</dbReference>
<dbReference type="Gene3D" id="1.20.120.20">
    <property type="entry name" value="Apolipoprotein"/>
    <property type="match status" value="2"/>
</dbReference>
<dbReference type="GO" id="GO:0005576">
    <property type="term" value="C:extracellular region"/>
    <property type="evidence" value="ECO:0007669"/>
    <property type="project" value="InterPro"/>
</dbReference>
<dbReference type="Proteomes" id="UP000297777">
    <property type="component" value="Unassembled WGS sequence"/>
</dbReference>
<proteinExistence type="predicted"/>
<comment type="caution">
    <text evidence="2">The sequence shown here is derived from an EMBL/GenBank/DDBJ whole genome shotgun (WGS) entry which is preliminary data.</text>
</comment>
<accession>A0A4Z1ESA9</accession>
<gene>
    <name evidence="2" type="ORF">BTUL_0071g00410</name>
</gene>
<evidence type="ECO:0000256" key="1">
    <source>
        <dbReference type="SAM" id="MobiDB-lite"/>
    </source>
</evidence>